<sequence>MYKRSVVLSLFLPAALLLSQSVSAAPEAGQWQTLNVQLSQQHVLPRYQSLASSSEQLKLATASLCQQPGEAQLNASRSAFHQTMDAWQGIQHIQFGPVEFLMRNFSLQFWPDKKNLTSKQLNALLSAEDENSLNADYFRGASIAVKGLPALERLLFSDKPLSPYGCQLAHAIATNVNLMSDEIAQEWASQQLPRINSAPDGSDYYEDSIEASTELMKALVEPVEVIRDLKLLRPLHKSAQKAKPRRSESWRSERSLRNIRINLAALAELYRGSDTSSVKALLQAEGQGALAQTIDSHFSELDQQLAAIEKPLFDAVKDPKGHQQLRAISDQMKILHVELEQAMQVLEIQLGFNSRDGD</sequence>
<feature type="domain" description="Imelysin-like" evidence="4">
    <location>
        <begin position="44"/>
        <end position="328"/>
    </location>
</feature>
<evidence type="ECO:0000256" key="2">
    <source>
        <dbReference type="ARBA" id="ARBA00022729"/>
    </source>
</evidence>
<dbReference type="Pfam" id="PF09375">
    <property type="entry name" value="Peptidase_M75"/>
    <property type="match status" value="1"/>
</dbReference>
<organism evidence="5 6">
    <name type="scientific">Pontibacterium sinense</name>
    <dbReference type="NCBI Taxonomy" id="2781979"/>
    <lineage>
        <taxon>Bacteria</taxon>
        <taxon>Pseudomonadati</taxon>
        <taxon>Pseudomonadota</taxon>
        <taxon>Gammaproteobacteria</taxon>
        <taxon>Oceanospirillales</taxon>
        <taxon>Oceanospirillaceae</taxon>
        <taxon>Pontibacterium</taxon>
    </lineage>
</organism>
<keyword evidence="2 3" id="KW-0732">Signal</keyword>
<reference evidence="5" key="1">
    <citation type="submission" date="2020-10" db="EMBL/GenBank/DDBJ databases">
        <title>Bacterium isolated from coastal waters sediment.</title>
        <authorList>
            <person name="Chen R.-J."/>
            <person name="Lu D.-C."/>
            <person name="Zhu K.-L."/>
            <person name="Du Z.-J."/>
        </authorList>
    </citation>
    <scope>NUCLEOTIDE SEQUENCE</scope>
    <source>
        <strain evidence="5">N1Y112</strain>
    </source>
</reference>
<evidence type="ECO:0000256" key="1">
    <source>
        <dbReference type="ARBA" id="ARBA00004196"/>
    </source>
</evidence>
<dbReference type="GO" id="GO:0030313">
    <property type="term" value="C:cell envelope"/>
    <property type="evidence" value="ECO:0007669"/>
    <property type="project" value="UniProtKB-SubCell"/>
</dbReference>
<dbReference type="EMBL" id="JADEYS010000019">
    <property type="protein sequence ID" value="MBE9398906.1"/>
    <property type="molecule type" value="Genomic_DNA"/>
</dbReference>
<evidence type="ECO:0000256" key="3">
    <source>
        <dbReference type="SAM" id="SignalP"/>
    </source>
</evidence>
<dbReference type="RefSeq" id="WP_193954599.1">
    <property type="nucleotide sequence ID" value="NZ_JADEYS010000019.1"/>
</dbReference>
<feature type="signal peptide" evidence="3">
    <location>
        <begin position="1"/>
        <end position="24"/>
    </location>
</feature>
<evidence type="ECO:0000313" key="6">
    <source>
        <dbReference type="Proteomes" id="UP000640333"/>
    </source>
</evidence>
<accession>A0A8J7K7Z9</accession>
<dbReference type="InterPro" id="IPR018976">
    <property type="entry name" value="Imelysin-like"/>
</dbReference>
<dbReference type="InterPro" id="IPR034984">
    <property type="entry name" value="Imelysin-like_IPPA"/>
</dbReference>
<evidence type="ECO:0000313" key="5">
    <source>
        <dbReference type="EMBL" id="MBE9398906.1"/>
    </source>
</evidence>
<dbReference type="Proteomes" id="UP000640333">
    <property type="component" value="Unassembled WGS sequence"/>
</dbReference>
<gene>
    <name evidence="5" type="ORF">IOQ59_16725</name>
</gene>
<dbReference type="InterPro" id="IPR038352">
    <property type="entry name" value="Imelysin_sf"/>
</dbReference>
<feature type="chain" id="PRO_5035248275" evidence="3">
    <location>
        <begin position="25"/>
        <end position="358"/>
    </location>
</feature>
<dbReference type="Gene3D" id="1.20.1420.20">
    <property type="entry name" value="M75 peptidase, HXXE motif"/>
    <property type="match status" value="1"/>
</dbReference>
<dbReference type="AlphaFoldDB" id="A0A8J7K7Z9"/>
<keyword evidence="6" id="KW-1185">Reference proteome</keyword>
<dbReference type="CDD" id="cd14659">
    <property type="entry name" value="Imelysin-like_IPPA"/>
    <property type="match status" value="1"/>
</dbReference>
<comment type="subcellular location">
    <subcellularLocation>
        <location evidence="1">Cell envelope</location>
    </subcellularLocation>
</comment>
<proteinExistence type="predicted"/>
<protein>
    <submittedName>
        <fullName evidence="5">Imelysin family protein</fullName>
    </submittedName>
</protein>
<evidence type="ECO:0000259" key="4">
    <source>
        <dbReference type="Pfam" id="PF09375"/>
    </source>
</evidence>
<comment type="caution">
    <text evidence="5">The sequence shown here is derived from an EMBL/GenBank/DDBJ whole genome shotgun (WGS) entry which is preliminary data.</text>
</comment>
<name>A0A8J7K7Z9_9GAMM</name>